<evidence type="ECO:0000313" key="2">
    <source>
        <dbReference type="Proteomes" id="UP001062846"/>
    </source>
</evidence>
<keyword evidence="2" id="KW-1185">Reference proteome</keyword>
<sequence>MKQPQHIQSVFEKHSTQEKRDYRTRLYATIVVARFLLRRGQAFRGHNKSEDSSDRGNFFELLQFLADHNENIRTNGPCLHYVNMKGIVIERFIGIVHVSSTTPSSLKEAIESLFARHGLSISRVRGQGYDRASNM</sequence>
<protein>
    <submittedName>
        <fullName evidence="1">Uncharacterized protein</fullName>
    </submittedName>
</protein>
<dbReference type="EMBL" id="CM046392">
    <property type="protein sequence ID" value="KAI8555612.1"/>
    <property type="molecule type" value="Genomic_DNA"/>
</dbReference>
<organism evidence="1 2">
    <name type="scientific">Rhododendron molle</name>
    <name type="common">Chinese azalea</name>
    <name type="synonym">Azalea mollis</name>
    <dbReference type="NCBI Taxonomy" id="49168"/>
    <lineage>
        <taxon>Eukaryota</taxon>
        <taxon>Viridiplantae</taxon>
        <taxon>Streptophyta</taxon>
        <taxon>Embryophyta</taxon>
        <taxon>Tracheophyta</taxon>
        <taxon>Spermatophyta</taxon>
        <taxon>Magnoliopsida</taxon>
        <taxon>eudicotyledons</taxon>
        <taxon>Gunneridae</taxon>
        <taxon>Pentapetalae</taxon>
        <taxon>asterids</taxon>
        <taxon>Ericales</taxon>
        <taxon>Ericaceae</taxon>
        <taxon>Ericoideae</taxon>
        <taxon>Rhodoreae</taxon>
        <taxon>Rhododendron</taxon>
    </lineage>
</organism>
<accession>A0ACC0NSV6</accession>
<gene>
    <name evidence="1" type="ORF">RHMOL_Rhmol05G0186000</name>
</gene>
<dbReference type="Proteomes" id="UP001062846">
    <property type="component" value="Chromosome 5"/>
</dbReference>
<reference evidence="1" key="1">
    <citation type="submission" date="2022-02" db="EMBL/GenBank/DDBJ databases">
        <title>Plant Genome Project.</title>
        <authorList>
            <person name="Zhang R.-G."/>
        </authorList>
    </citation>
    <scope>NUCLEOTIDE SEQUENCE</scope>
    <source>
        <strain evidence="1">AT1</strain>
    </source>
</reference>
<name>A0ACC0NSV6_RHOML</name>
<comment type="caution">
    <text evidence="1">The sequence shown here is derived from an EMBL/GenBank/DDBJ whole genome shotgun (WGS) entry which is preliminary data.</text>
</comment>
<proteinExistence type="predicted"/>
<evidence type="ECO:0000313" key="1">
    <source>
        <dbReference type="EMBL" id="KAI8555612.1"/>
    </source>
</evidence>